<dbReference type="AlphaFoldDB" id="A0A087UJZ4"/>
<sequence length="78" mass="8831">FAYYGIALISPTVIQKGSLLADQGANSTHISYFDDLAQRVQCTKFTQRNYIDLLWTSAAEFPGLIIFTFLVEHCNRKV</sequence>
<reference evidence="1 2" key="1">
    <citation type="submission" date="2013-11" db="EMBL/GenBank/DDBJ databases">
        <title>Genome sequencing of Stegodyphus mimosarum.</title>
        <authorList>
            <person name="Bechsgaard J."/>
        </authorList>
    </citation>
    <scope>NUCLEOTIDE SEQUENCE [LARGE SCALE GENOMIC DNA]</scope>
</reference>
<evidence type="ECO:0000313" key="2">
    <source>
        <dbReference type="Proteomes" id="UP000054359"/>
    </source>
</evidence>
<evidence type="ECO:0000313" key="1">
    <source>
        <dbReference type="EMBL" id="KFM77683.1"/>
    </source>
</evidence>
<proteinExistence type="predicted"/>
<organism evidence="1 2">
    <name type="scientific">Stegodyphus mimosarum</name>
    <name type="common">African social velvet spider</name>
    <dbReference type="NCBI Taxonomy" id="407821"/>
    <lineage>
        <taxon>Eukaryota</taxon>
        <taxon>Metazoa</taxon>
        <taxon>Ecdysozoa</taxon>
        <taxon>Arthropoda</taxon>
        <taxon>Chelicerata</taxon>
        <taxon>Arachnida</taxon>
        <taxon>Araneae</taxon>
        <taxon>Araneomorphae</taxon>
        <taxon>Entelegynae</taxon>
        <taxon>Eresoidea</taxon>
        <taxon>Eresidae</taxon>
        <taxon>Stegodyphus</taxon>
    </lineage>
</organism>
<protein>
    <submittedName>
        <fullName evidence="1">Uncharacterized protein</fullName>
    </submittedName>
</protein>
<feature type="non-terminal residue" evidence="1">
    <location>
        <position position="78"/>
    </location>
</feature>
<dbReference type="Proteomes" id="UP000054359">
    <property type="component" value="Unassembled WGS sequence"/>
</dbReference>
<dbReference type="OrthoDB" id="6436600at2759"/>
<keyword evidence="2" id="KW-1185">Reference proteome</keyword>
<name>A0A087UJZ4_STEMI</name>
<dbReference type="EMBL" id="KK120178">
    <property type="protein sequence ID" value="KFM77683.1"/>
    <property type="molecule type" value="Genomic_DNA"/>
</dbReference>
<gene>
    <name evidence="1" type="ORF">X975_11227</name>
</gene>
<feature type="non-terminal residue" evidence="1">
    <location>
        <position position="1"/>
    </location>
</feature>
<accession>A0A087UJZ4</accession>